<dbReference type="PANTHER" id="PTHR42721">
    <property type="entry name" value="SUGAR HYDROLASE-RELATED"/>
    <property type="match status" value="1"/>
</dbReference>
<dbReference type="InterPro" id="IPR017853">
    <property type="entry name" value="GH"/>
</dbReference>
<feature type="signal peptide" evidence="9">
    <location>
        <begin position="1"/>
        <end position="28"/>
    </location>
</feature>
<dbReference type="InterPro" id="IPR002772">
    <property type="entry name" value="Glyco_hydro_3_C"/>
</dbReference>
<protein>
    <recommendedName>
        <fullName evidence="7">Beta-D-glucoside glucohydrolase</fullName>
    </recommendedName>
    <alternativeName>
        <fullName evidence="5">Cellobiase</fullName>
    </alternativeName>
    <alternativeName>
        <fullName evidence="6">Gentiobiase</fullName>
    </alternativeName>
</protein>
<feature type="chain" id="PRO_5020379331" description="Beta-D-glucoside glucohydrolase" evidence="9">
    <location>
        <begin position="29"/>
        <end position="798"/>
    </location>
</feature>
<dbReference type="Pfam" id="PF00933">
    <property type="entry name" value="Glyco_hydro_3"/>
    <property type="match status" value="1"/>
</dbReference>
<keyword evidence="12" id="KW-1185">Reference proteome</keyword>
<evidence type="ECO:0000313" key="12">
    <source>
        <dbReference type="Proteomes" id="UP000295493"/>
    </source>
</evidence>
<dbReference type="SUPFAM" id="SSF51445">
    <property type="entry name" value="(Trans)glycosidases"/>
    <property type="match status" value="1"/>
</dbReference>
<dbReference type="GO" id="GO:0031222">
    <property type="term" value="P:arabinan catabolic process"/>
    <property type="evidence" value="ECO:0007669"/>
    <property type="project" value="TreeGrafter"/>
</dbReference>
<gene>
    <name evidence="11" type="ORF">EV664_101502</name>
</gene>
<dbReference type="SUPFAM" id="SSF52279">
    <property type="entry name" value="Beta-D-glucan exohydrolase, C-terminal domain"/>
    <property type="match status" value="1"/>
</dbReference>
<dbReference type="InterPro" id="IPR026891">
    <property type="entry name" value="Fn3-like"/>
</dbReference>
<dbReference type="PROSITE" id="PS00775">
    <property type="entry name" value="GLYCOSYL_HYDROL_F3"/>
    <property type="match status" value="1"/>
</dbReference>
<dbReference type="AlphaFoldDB" id="A0A4R6G0D3"/>
<dbReference type="InterPro" id="IPR036962">
    <property type="entry name" value="Glyco_hydro_3_N_sf"/>
</dbReference>
<keyword evidence="3 8" id="KW-0378">Hydrolase</keyword>
<dbReference type="InterPro" id="IPR019800">
    <property type="entry name" value="Glyco_hydro_3_AS"/>
</dbReference>
<keyword evidence="4 8" id="KW-0326">Glycosidase</keyword>
<dbReference type="InterPro" id="IPR001764">
    <property type="entry name" value="Glyco_hydro_3_N"/>
</dbReference>
<evidence type="ECO:0000313" key="11">
    <source>
        <dbReference type="EMBL" id="TDN86924.1"/>
    </source>
</evidence>
<evidence type="ECO:0000256" key="2">
    <source>
        <dbReference type="ARBA" id="ARBA00022729"/>
    </source>
</evidence>
<evidence type="ECO:0000256" key="9">
    <source>
        <dbReference type="SAM" id="SignalP"/>
    </source>
</evidence>
<dbReference type="Pfam" id="PF14310">
    <property type="entry name" value="Fn3-like"/>
    <property type="match status" value="1"/>
</dbReference>
<dbReference type="GO" id="GO:0045493">
    <property type="term" value="P:xylan catabolic process"/>
    <property type="evidence" value="ECO:0007669"/>
    <property type="project" value="InterPro"/>
</dbReference>
<dbReference type="GO" id="GO:0009044">
    <property type="term" value="F:xylan 1,4-beta-xylosidase activity"/>
    <property type="evidence" value="ECO:0007669"/>
    <property type="project" value="InterPro"/>
</dbReference>
<evidence type="ECO:0000256" key="4">
    <source>
        <dbReference type="ARBA" id="ARBA00023295"/>
    </source>
</evidence>
<dbReference type="PRINTS" id="PR00133">
    <property type="entry name" value="GLHYDRLASE3"/>
</dbReference>
<comment type="caution">
    <text evidence="11">The sequence shown here is derived from an EMBL/GenBank/DDBJ whole genome shotgun (WGS) entry which is preliminary data.</text>
</comment>
<dbReference type="Gene3D" id="3.20.20.300">
    <property type="entry name" value="Glycoside hydrolase, family 3, N-terminal domain"/>
    <property type="match status" value="1"/>
</dbReference>
<reference evidence="11 12" key="1">
    <citation type="submission" date="2019-03" db="EMBL/GenBank/DDBJ databases">
        <title>Genomic Encyclopedia of Type Strains, Phase IV (KMG-IV): sequencing the most valuable type-strain genomes for metagenomic binning, comparative biology and taxonomic classification.</title>
        <authorList>
            <person name="Goeker M."/>
        </authorList>
    </citation>
    <scope>NUCLEOTIDE SEQUENCE [LARGE SCALE GENOMIC DNA]</scope>
    <source>
        <strain evidence="11 12">DSM 25059</strain>
    </source>
</reference>
<name>A0A4R6G0D3_9SPHN</name>
<dbReference type="Gene3D" id="2.60.40.10">
    <property type="entry name" value="Immunoglobulins"/>
    <property type="match status" value="1"/>
</dbReference>
<keyword evidence="2 9" id="KW-0732">Signal</keyword>
<evidence type="ECO:0000259" key="10">
    <source>
        <dbReference type="SMART" id="SM01217"/>
    </source>
</evidence>
<proteinExistence type="inferred from homology"/>
<evidence type="ECO:0000256" key="8">
    <source>
        <dbReference type="RuleBase" id="RU361161"/>
    </source>
</evidence>
<comment type="similarity">
    <text evidence="1 8">Belongs to the glycosyl hydrolase 3 family.</text>
</comment>
<dbReference type="SMART" id="SM01217">
    <property type="entry name" value="Fn3_like"/>
    <property type="match status" value="1"/>
</dbReference>
<dbReference type="GO" id="GO:0046556">
    <property type="term" value="F:alpha-L-arabinofuranosidase activity"/>
    <property type="evidence" value="ECO:0007669"/>
    <property type="project" value="TreeGrafter"/>
</dbReference>
<evidence type="ECO:0000256" key="6">
    <source>
        <dbReference type="ARBA" id="ARBA00032194"/>
    </source>
</evidence>
<accession>A0A4R6G0D3</accession>
<dbReference type="GO" id="GO:0008422">
    <property type="term" value="F:beta-glucosidase activity"/>
    <property type="evidence" value="ECO:0007669"/>
    <property type="project" value="UniProtKB-ARBA"/>
</dbReference>
<evidence type="ECO:0000256" key="1">
    <source>
        <dbReference type="ARBA" id="ARBA00005336"/>
    </source>
</evidence>
<dbReference type="FunFam" id="2.60.40.10:FF:000495">
    <property type="entry name" value="Periplasmic beta-glucosidase"/>
    <property type="match status" value="1"/>
</dbReference>
<dbReference type="OrthoDB" id="9781691at2"/>
<evidence type="ECO:0000256" key="7">
    <source>
        <dbReference type="ARBA" id="ARBA00032594"/>
    </source>
</evidence>
<dbReference type="Proteomes" id="UP000295493">
    <property type="component" value="Unassembled WGS sequence"/>
</dbReference>
<dbReference type="InterPro" id="IPR013783">
    <property type="entry name" value="Ig-like_fold"/>
</dbReference>
<dbReference type="EMBL" id="SNWD01000001">
    <property type="protein sequence ID" value="TDN86924.1"/>
    <property type="molecule type" value="Genomic_DNA"/>
</dbReference>
<dbReference type="InterPro" id="IPR044993">
    <property type="entry name" value="BXL"/>
</dbReference>
<dbReference type="Pfam" id="PF01915">
    <property type="entry name" value="Glyco_hydro_3_C"/>
    <property type="match status" value="1"/>
</dbReference>
<feature type="domain" description="Fibronectin type III-like" evidence="10">
    <location>
        <begin position="717"/>
        <end position="786"/>
    </location>
</feature>
<evidence type="ECO:0000256" key="5">
    <source>
        <dbReference type="ARBA" id="ARBA00031448"/>
    </source>
</evidence>
<dbReference type="PANTHER" id="PTHR42721:SF3">
    <property type="entry name" value="BETA-D-XYLOSIDASE 5-RELATED"/>
    <property type="match status" value="1"/>
</dbReference>
<dbReference type="RefSeq" id="WP_133494082.1">
    <property type="nucleotide sequence ID" value="NZ_BMLU01000001.1"/>
</dbReference>
<dbReference type="InterPro" id="IPR036881">
    <property type="entry name" value="Glyco_hydro_3_C_sf"/>
</dbReference>
<dbReference type="Gene3D" id="3.40.50.1700">
    <property type="entry name" value="Glycoside hydrolase family 3 C-terminal domain"/>
    <property type="match status" value="1"/>
</dbReference>
<sequence length="798" mass="85924">MTVKHRLASCISVTAAAIALAGFAPAPAAPMPTASAQASAPTPLYKDADAPIAARVDDLLQRMTLEEKVAQLEVIWTNKDKVFDDNLQFVPAKMAKTYPNGIGGVARPSDAHGPISPRVEPGRNAADTVKLVNAIQRWSMEKTRLGIPVLFHEEGLHGYAAPGTTSFPQAIALASSFDPDLVRRINAVTAREIRARGVTQALSPVVDIARDPRWGRIEETFGEDPYLVGEMGVAAVEGLQGPGHARVLQPGKVFATLKHLTGHGQPESGENIGPAPIAERELRTYFFPPFEQVVKRTGIEAVMPSYNEIDGVPSHANKWLLTDILRGEWGFQGVVVSDYSAIDQLRDIHHVAGSLEEAARIALDAGVDMDLPDGISFETLTSQVRAGKVSQAQIDRAVRYVLDMKFRSGLFEHPYADAAKAQAASETPEAKALAVEAAKKAIVLLKNDGTLPLKAQGTIAVIGPNAAKAHLGGYYGEPTSTVSLLDGVKAYVGNRAKIVYSEGVQITKDDDWWADKVELADPAENRRRIAQAVEVAKTADTIILNIGGNEQTSREGWAKEHIGDRASLDMVGQQQELFDALKALGKPIVVVLTNGRPLSTVKVADEANALVESWYLGQATGTGLASMLFGETNPGGKLPVTIPRTVGQIPIYYNYKPSAHRGYLFTDADPLFPFGWGLSYSTFSLSKPRLSQASIGTEGTVTVSVDITNSGKRAGDEVVQLYIRDKESSVTQPVKALKGFQRVTLNAGERRTVNFTLTPEALSLWNIDMKRVVEPGEFEIMTGTNSVDLQSTTLTVTG</sequence>
<organism evidence="11 12">
    <name type="scientific">Stakelama pacifica</name>
    <dbReference type="NCBI Taxonomy" id="517720"/>
    <lineage>
        <taxon>Bacteria</taxon>
        <taxon>Pseudomonadati</taxon>
        <taxon>Pseudomonadota</taxon>
        <taxon>Alphaproteobacteria</taxon>
        <taxon>Sphingomonadales</taxon>
        <taxon>Sphingomonadaceae</taxon>
        <taxon>Stakelama</taxon>
    </lineage>
</organism>
<evidence type="ECO:0000256" key="3">
    <source>
        <dbReference type="ARBA" id="ARBA00022801"/>
    </source>
</evidence>